<dbReference type="PANTHER" id="PTHR13693:SF77">
    <property type="entry name" value="8-AMINO-7-OXONONANOATE SYNTHASE"/>
    <property type="match status" value="1"/>
</dbReference>
<dbReference type="PANTHER" id="PTHR13693">
    <property type="entry name" value="CLASS II AMINOTRANSFERASE/8-AMINO-7-OXONONANOATE SYNTHASE"/>
    <property type="match status" value="1"/>
</dbReference>
<evidence type="ECO:0000259" key="5">
    <source>
        <dbReference type="Pfam" id="PF00155"/>
    </source>
</evidence>
<dbReference type="Gene3D" id="3.40.640.10">
    <property type="entry name" value="Type I PLP-dependent aspartate aminotransferase-like (Major domain)"/>
    <property type="match status" value="1"/>
</dbReference>
<comment type="similarity">
    <text evidence="2">Belongs to the class-II pyridoxal-phosphate-dependent aminotransferase family. BioF subfamily.</text>
</comment>
<organism evidence="6 7">
    <name type="scientific">Diatrype stigma</name>
    <dbReference type="NCBI Taxonomy" id="117547"/>
    <lineage>
        <taxon>Eukaryota</taxon>
        <taxon>Fungi</taxon>
        <taxon>Dikarya</taxon>
        <taxon>Ascomycota</taxon>
        <taxon>Pezizomycotina</taxon>
        <taxon>Sordariomycetes</taxon>
        <taxon>Xylariomycetidae</taxon>
        <taxon>Xylariales</taxon>
        <taxon>Diatrypaceae</taxon>
        <taxon>Diatrype</taxon>
    </lineage>
</organism>
<dbReference type="GO" id="GO:0009102">
    <property type="term" value="P:biotin biosynthetic process"/>
    <property type="evidence" value="ECO:0007669"/>
    <property type="project" value="TreeGrafter"/>
</dbReference>
<sequence length="483" mass="51952">MAPDGGSDVGLDGTLGNLLRRRKSHNRLRNLSVTPRGMVDFSSNGYLSLSSNLEVQRAYLARLQHEVAAAAAEPSPSPLLGSGGSRLLDGNSRFAEALERKIAAFHGAPAALLFVSAFDANVGLLGCVPQPGDVIAHDELIHASVHDGMRLSRAGRRIPFSHASVTGEGADAIDGPGGLADVLRTLTGEGGRAAAEDATIDAARVSKDVREGRRNVFVCVESVYSMDGDVLRLDEVVKAVDRYLPRKNGYIILDEAHSTGIFGQRGRGLACKLGLENRVWARVLGFGKAMGCAGGVVLCSETTRSYLINYARSLIYTTSTPFTSLLSIDIVYDYIASGKADADRERLEDLIRQTHQSLLRLCARQVPPPPKHLIGVAKHPPKSPIIPVLTAYPRSLAAHCQRSGFMIRPIVPPTVPPGSERVRICLHAGNTTAQVEGLCSAIAQWLKLHQQEGSEGVQQTLREQQAVYQTSKIQEATVEKPKL</sequence>
<dbReference type="Gene3D" id="3.90.1150.10">
    <property type="entry name" value="Aspartate Aminotransferase, domain 1"/>
    <property type="match status" value="1"/>
</dbReference>
<proteinExistence type="inferred from homology"/>
<dbReference type="SUPFAM" id="SSF53383">
    <property type="entry name" value="PLP-dependent transferases"/>
    <property type="match status" value="1"/>
</dbReference>
<evidence type="ECO:0000256" key="2">
    <source>
        <dbReference type="ARBA" id="ARBA00010008"/>
    </source>
</evidence>
<dbReference type="InterPro" id="IPR015424">
    <property type="entry name" value="PyrdxlP-dep_Trfase"/>
</dbReference>
<dbReference type="InterPro" id="IPR015421">
    <property type="entry name" value="PyrdxlP-dep_Trfase_major"/>
</dbReference>
<keyword evidence="3" id="KW-0808">Transferase</keyword>
<feature type="domain" description="Aminotransferase class I/classII large" evidence="5">
    <location>
        <begin position="195"/>
        <end position="442"/>
    </location>
</feature>
<dbReference type="InterPro" id="IPR015422">
    <property type="entry name" value="PyrdxlP-dep_Trfase_small"/>
</dbReference>
<dbReference type="Proteomes" id="UP001320420">
    <property type="component" value="Unassembled WGS sequence"/>
</dbReference>
<comment type="caution">
    <text evidence="6">The sequence shown here is derived from an EMBL/GenBank/DDBJ whole genome shotgun (WGS) entry which is preliminary data.</text>
</comment>
<evidence type="ECO:0000256" key="3">
    <source>
        <dbReference type="ARBA" id="ARBA00022679"/>
    </source>
</evidence>
<dbReference type="InterPro" id="IPR004839">
    <property type="entry name" value="Aminotransferase_I/II_large"/>
</dbReference>
<keyword evidence="7" id="KW-1185">Reference proteome</keyword>
<evidence type="ECO:0000256" key="1">
    <source>
        <dbReference type="ARBA" id="ARBA00001933"/>
    </source>
</evidence>
<dbReference type="EMBL" id="JAKJXP020000024">
    <property type="protein sequence ID" value="KAK7754001.1"/>
    <property type="molecule type" value="Genomic_DNA"/>
</dbReference>
<feature type="domain" description="Aminotransferase class I/classII large" evidence="5">
    <location>
        <begin position="38"/>
        <end position="158"/>
    </location>
</feature>
<comment type="cofactor">
    <cofactor evidence="1">
        <name>pyridoxal 5'-phosphate</name>
        <dbReference type="ChEBI" id="CHEBI:597326"/>
    </cofactor>
</comment>
<reference evidence="6 7" key="1">
    <citation type="submission" date="2024-02" db="EMBL/GenBank/DDBJ databases">
        <title>De novo assembly and annotation of 12 fungi associated with fruit tree decline syndrome in Ontario, Canada.</title>
        <authorList>
            <person name="Sulman M."/>
            <person name="Ellouze W."/>
            <person name="Ilyukhin E."/>
        </authorList>
    </citation>
    <scope>NUCLEOTIDE SEQUENCE [LARGE SCALE GENOMIC DNA]</scope>
    <source>
        <strain evidence="6 7">M11/M66-122</strain>
    </source>
</reference>
<gene>
    <name evidence="6" type="ORF">SLS62_004100</name>
</gene>
<dbReference type="GO" id="GO:0016740">
    <property type="term" value="F:transferase activity"/>
    <property type="evidence" value="ECO:0007669"/>
    <property type="project" value="UniProtKB-KW"/>
</dbReference>
<dbReference type="AlphaFoldDB" id="A0AAN9UU49"/>
<dbReference type="GO" id="GO:0030170">
    <property type="term" value="F:pyridoxal phosphate binding"/>
    <property type="evidence" value="ECO:0007669"/>
    <property type="project" value="InterPro"/>
</dbReference>
<keyword evidence="4" id="KW-0663">Pyridoxal phosphate</keyword>
<evidence type="ECO:0000313" key="7">
    <source>
        <dbReference type="Proteomes" id="UP001320420"/>
    </source>
</evidence>
<protein>
    <recommendedName>
        <fullName evidence="5">Aminotransferase class I/classII large domain-containing protein</fullName>
    </recommendedName>
</protein>
<dbReference type="InterPro" id="IPR050087">
    <property type="entry name" value="AON_synthase_class-II"/>
</dbReference>
<accession>A0AAN9UU49</accession>
<name>A0AAN9UU49_9PEZI</name>
<evidence type="ECO:0000313" key="6">
    <source>
        <dbReference type="EMBL" id="KAK7754001.1"/>
    </source>
</evidence>
<dbReference type="Pfam" id="PF00155">
    <property type="entry name" value="Aminotran_1_2"/>
    <property type="match status" value="2"/>
</dbReference>
<evidence type="ECO:0000256" key="4">
    <source>
        <dbReference type="ARBA" id="ARBA00022898"/>
    </source>
</evidence>